<proteinExistence type="predicted"/>
<keyword evidence="2" id="KW-1185">Reference proteome</keyword>
<accession>A0ABQ5ZDS5</accession>
<gene>
    <name evidence="1" type="ORF">GCM10007923_11140</name>
</gene>
<dbReference type="Proteomes" id="UP001156702">
    <property type="component" value="Unassembled WGS sequence"/>
</dbReference>
<dbReference type="RefSeq" id="WP_244770105.1">
    <property type="nucleotide sequence ID" value="NZ_BSOP01000007.1"/>
</dbReference>
<sequence length="97" mass="10958">MRSLALKDFRRFELERHIEELIALLDRIDGDPDLEDGGDADWSGYEEELPIRQWSGDGVAKALRLIEASPAASRRADEYADTPRPPLIYDFRGGAGR</sequence>
<evidence type="ECO:0000313" key="2">
    <source>
        <dbReference type="Proteomes" id="UP001156702"/>
    </source>
</evidence>
<comment type="caution">
    <text evidence="1">The sequence shown here is derived from an EMBL/GenBank/DDBJ whole genome shotgun (WGS) entry which is preliminary data.</text>
</comment>
<reference evidence="2" key="1">
    <citation type="journal article" date="2019" name="Int. J. Syst. Evol. Microbiol.">
        <title>The Global Catalogue of Microorganisms (GCM) 10K type strain sequencing project: providing services to taxonomists for standard genome sequencing and annotation.</title>
        <authorList>
            <consortium name="The Broad Institute Genomics Platform"/>
            <consortium name="The Broad Institute Genome Sequencing Center for Infectious Disease"/>
            <person name="Wu L."/>
            <person name="Ma J."/>
        </authorList>
    </citation>
    <scope>NUCLEOTIDE SEQUENCE [LARGE SCALE GENOMIC DNA]</scope>
    <source>
        <strain evidence="2">NBRC 102122</strain>
    </source>
</reference>
<name>A0ABQ5ZDS5_9HYPH</name>
<organism evidence="1 2">
    <name type="scientific">Shinella yambaruensis</name>
    <dbReference type="NCBI Taxonomy" id="415996"/>
    <lineage>
        <taxon>Bacteria</taxon>
        <taxon>Pseudomonadati</taxon>
        <taxon>Pseudomonadota</taxon>
        <taxon>Alphaproteobacteria</taxon>
        <taxon>Hyphomicrobiales</taxon>
        <taxon>Rhizobiaceae</taxon>
        <taxon>Shinella</taxon>
    </lineage>
</organism>
<protein>
    <submittedName>
        <fullName evidence="1">Uncharacterized protein</fullName>
    </submittedName>
</protein>
<evidence type="ECO:0000313" key="1">
    <source>
        <dbReference type="EMBL" id="GLR49909.1"/>
    </source>
</evidence>
<dbReference type="EMBL" id="BSOP01000007">
    <property type="protein sequence ID" value="GLR49909.1"/>
    <property type="molecule type" value="Genomic_DNA"/>
</dbReference>